<dbReference type="AlphaFoldDB" id="A0A0A3ZBG1"/>
<comment type="similarity">
    <text evidence="2">Belongs to the UPF0410 family.</text>
</comment>
<dbReference type="GO" id="GO:0005886">
    <property type="term" value="C:plasma membrane"/>
    <property type="evidence" value="ECO:0007669"/>
    <property type="project" value="UniProtKB-SubCell"/>
</dbReference>
<evidence type="ECO:0000256" key="2">
    <source>
        <dbReference type="ARBA" id="ARBA00011006"/>
    </source>
</evidence>
<evidence type="ECO:0000256" key="7">
    <source>
        <dbReference type="SAM" id="Phobius"/>
    </source>
</evidence>
<keyword evidence="4 7" id="KW-0812">Transmembrane</keyword>
<accession>A0A0A3ZBG1</accession>
<keyword evidence="6 7" id="KW-0472">Membrane</keyword>
<evidence type="ECO:0000313" key="8">
    <source>
        <dbReference type="EMBL" id="KGT94956.1"/>
    </source>
</evidence>
<proteinExistence type="inferred from homology"/>
<name>A0A0A3ZBG1_9GAMM</name>
<reference evidence="8 9" key="1">
    <citation type="submission" date="2014-10" db="EMBL/GenBank/DDBJ databases">
        <title>Genome sequence of Erwinia typographi M043b.</title>
        <authorList>
            <person name="Chan K.-G."/>
            <person name="Tan W.-S."/>
        </authorList>
    </citation>
    <scope>NUCLEOTIDE SEQUENCE [LARGE SCALE GENOMIC DNA]</scope>
    <source>
        <strain evidence="8 9">M043b</strain>
    </source>
</reference>
<dbReference type="InterPro" id="IPR007341">
    <property type="entry name" value="Transgly_assoc"/>
</dbReference>
<evidence type="ECO:0000256" key="6">
    <source>
        <dbReference type="ARBA" id="ARBA00023136"/>
    </source>
</evidence>
<sequence length="81" mass="8631">MGLLSWIIIGLLTGFLARRFFPGRPGGLIPTLVLAVVGALIGGYVSAFFNYGTLAEMEPRAILIALAGALMMVLVVKKLRI</sequence>
<dbReference type="Proteomes" id="UP000030351">
    <property type="component" value="Unassembled WGS sequence"/>
</dbReference>
<feature type="transmembrane region" description="Helical" evidence="7">
    <location>
        <begin position="27"/>
        <end position="49"/>
    </location>
</feature>
<comment type="subcellular location">
    <subcellularLocation>
        <location evidence="1">Cell membrane</location>
        <topology evidence="1">Multi-pass membrane protein</topology>
    </subcellularLocation>
</comment>
<dbReference type="PANTHER" id="PTHR33884:SF3">
    <property type="entry name" value="UPF0410 PROTEIN YMGE"/>
    <property type="match status" value="1"/>
</dbReference>
<gene>
    <name evidence="8" type="ORF">NG99_06210</name>
</gene>
<evidence type="ECO:0000256" key="3">
    <source>
        <dbReference type="ARBA" id="ARBA00022475"/>
    </source>
</evidence>
<keyword evidence="9" id="KW-1185">Reference proteome</keyword>
<evidence type="ECO:0000256" key="4">
    <source>
        <dbReference type="ARBA" id="ARBA00022692"/>
    </source>
</evidence>
<keyword evidence="3" id="KW-1003">Cell membrane</keyword>
<feature type="transmembrane region" description="Helical" evidence="7">
    <location>
        <begin position="61"/>
        <end position="79"/>
    </location>
</feature>
<evidence type="ECO:0000256" key="5">
    <source>
        <dbReference type="ARBA" id="ARBA00022989"/>
    </source>
</evidence>
<organism evidence="8 9">
    <name type="scientific">Erwinia typographi</name>
    <dbReference type="NCBI Taxonomy" id="371042"/>
    <lineage>
        <taxon>Bacteria</taxon>
        <taxon>Pseudomonadati</taxon>
        <taxon>Pseudomonadota</taxon>
        <taxon>Gammaproteobacteria</taxon>
        <taxon>Enterobacterales</taxon>
        <taxon>Erwiniaceae</taxon>
        <taxon>Erwinia</taxon>
    </lineage>
</organism>
<dbReference type="OrthoDB" id="6548416at2"/>
<dbReference type="PANTHER" id="PTHR33884">
    <property type="entry name" value="UPF0410 PROTEIN YMGE"/>
    <property type="match status" value="1"/>
</dbReference>
<evidence type="ECO:0000313" key="9">
    <source>
        <dbReference type="Proteomes" id="UP000030351"/>
    </source>
</evidence>
<dbReference type="RefSeq" id="WP_034889626.1">
    <property type="nucleotide sequence ID" value="NZ_JRUQ01000022.1"/>
</dbReference>
<dbReference type="eggNOG" id="COG2261">
    <property type="taxonomic scope" value="Bacteria"/>
</dbReference>
<dbReference type="STRING" id="371042.NG99_06210"/>
<dbReference type="EMBL" id="JRUQ01000022">
    <property type="protein sequence ID" value="KGT94956.1"/>
    <property type="molecule type" value="Genomic_DNA"/>
</dbReference>
<protein>
    <submittedName>
        <fullName evidence="8">Membrane protein</fullName>
    </submittedName>
</protein>
<comment type="caution">
    <text evidence="8">The sequence shown here is derived from an EMBL/GenBank/DDBJ whole genome shotgun (WGS) entry which is preliminary data.</text>
</comment>
<evidence type="ECO:0000256" key="1">
    <source>
        <dbReference type="ARBA" id="ARBA00004651"/>
    </source>
</evidence>
<keyword evidence="5 7" id="KW-1133">Transmembrane helix</keyword>